<dbReference type="Pfam" id="PF11076">
    <property type="entry name" value="YbhQ"/>
    <property type="match status" value="1"/>
</dbReference>
<keyword evidence="1" id="KW-0472">Membrane</keyword>
<feature type="transmembrane region" description="Helical" evidence="1">
    <location>
        <begin position="12"/>
        <end position="31"/>
    </location>
</feature>
<evidence type="ECO:0000256" key="1">
    <source>
        <dbReference type="SAM" id="Phobius"/>
    </source>
</evidence>
<organism evidence="2 3">
    <name type="scientific">Winslowiella toletana</name>
    <dbReference type="NCBI Taxonomy" id="92490"/>
    <lineage>
        <taxon>Bacteria</taxon>
        <taxon>Pseudomonadati</taxon>
        <taxon>Pseudomonadota</taxon>
        <taxon>Gammaproteobacteria</taxon>
        <taxon>Enterobacterales</taxon>
        <taxon>Erwiniaceae</taxon>
        <taxon>Winslowiella</taxon>
    </lineage>
</organism>
<protein>
    <submittedName>
        <fullName evidence="2">Hydrogenase-4 membrane subunit HyfE</fullName>
    </submittedName>
</protein>
<proteinExistence type="predicted"/>
<comment type="caution">
    <text evidence="2">The sequence shown here is derived from an EMBL/GenBank/DDBJ whole genome shotgun (WGS) entry which is preliminary data.</text>
</comment>
<evidence type="ECO:0000313" key="2">
    <source>
        <dbReference type="EMBL" id="MBP2170446.1"/>
    </source>
</evidence>
<feature type="transmembrane region" description="Helical" evidence="1">
    <location>
        <begin position="101"/>
        <end position="119"/>
    </location>
</feature>
<feature type="transmembrane region" description="Helical" evidence="1">
    <location>
        <begin position="78"/>
        <end position="95"/>
    </location>
</feature>
<feature type="transmembrane region" description="Helical" evidence="1">
    <location>
        <begin position="37"/>
        <end position="58"/>
    </location>
</feature>
<reference evidence="2 3" key="1">
    <citation type="submission" date="2021-03" db="EMBL/GenBank/DDBJ databases">
        <authorList>
            <person name="D'Agostino P."/>
            <person name="Huntemann M."/>
            <person name="Clum A."/>
            <person name="Spunde A."/>
            <person name="Palaniappan K."/>
            <person name="Ritter S."/>
            <person name="Mikhailova N."/>
            <person name="Chen I.-M."/>
            <person name="Stamatis D."/>
            <person name="Reddy T."/>
            <person name="O'Malley R."/>
            <person name="Daum C."/>
            <person name="Shapiro N."/>
            <person name="Ivanova N."/>
            <person name="Kyrpides N."/>
            <person name="Woyke T."/>
        </authorList>
    </citation>
    <scope>NUCLEOTIDE SEQUENCE [LARGE SCALE GENOMIC DNA]</scope>
    <source>
        <strain evidence="2 3">WS4403</strain>
    </source>
</reference>
<evidence type="ECO:0000313" key="3">
    <source>
        <dbReference type="Proteomes" id="UP001195624"/>
    </source>
</evidence>
<name>A0ABS4PCT2_9GAMM</name>
<dbReference type="EMBL" id="JAGGMQ010000001">
    <property type="protein sequence ID" value="MBP2170446.1"/>
    <property type="molecule type" value="Genomic_DNA"/>
</dbReference>
<keyword evidence="3" id="KW-1185">Reference proteome</keyword>
<sequence>MMKWSNRIQIVTGQTCVHISLHLLLIAALVWGWKHQALVQVSMVLLAMYSSVFVAMMLTQRVPRLRNLGDFLEDVTTTYYFGAAMLVLLLLSRVIHNNLLLGGIGVLMVAGPAVVSLLAKEPARNIEKKRG</sequence>
<keyword evidence="1" id="KW-0812">Transmembrane</keyword>
<gene>
    <name evidence="2" type="ORF">J2125_003638</name>
</gene>
<dbReference type="InterPro" id="IPR021303">
    <property type="entry name" value="Uncharacterised_YbhQ"/>
</dbReference>
<dbReference type="Proteomes" id="UP001195624">
    <property type="component" value="Unassembled WGS sequence"/>
</dbReference>
<keyword evidence="1" id="KW-1133">Transmembrane helix</keyword>
<accession>A0ABS4PCT2</accession>
<reference evidence="3" key="2">
    <citation type="submission" date="2023-07" db="EMBL/GenBank/DDBJ databases">
        <title>Genome mining of underrepresented organisms for secondary metabolites.</title>
        <authorList>
            <person name="D'Agostino P.M."/>
        </authorList>
    </citation>
    <scope>NUCLEOTIDE SEQUENCE [LARGE SCALE GENOMIC DNA]</scope>
    <source>
        <strain evidence="3">WS4403</strain>
    </source>
</reference>